<dbReference type="PANTHER" id="PTHR43477">
    <property type="entry name" value="DIHYDROANTICAPSIN 7-DEHYDROGENASE"/>
    <property type="match status" value="1"/>
</dbReference>
<gene>
    <name evidence="3" type="ORF">HH308_09585</name>
</gene>
<comment type="caution">
    <text evidence="3">The sequence shown here is derived from an EMBL/GenBank/DDBJ whole genome shotgun (WGS) entry which is preliminary data.</text>
</comment>
<accession>A0A848KTZ3</accession>
<dbReference type="InterPro" id="IPR002347">
    <property type="entry name" value="SDR_fam"/>
</dbReference>
<dbReference type="GO" id="GO:0050268">
    <property type="term" value="F:coniferyl-alcohol dehydrogenase activity"/>
    <property type="evidence" value="ECO:0007669"/>
    <property type="project" value="UniProtKB-EC"/>
</dbReference>
<dbReference type="RefSeq" id="WP_170193976.1">
    <property type="nucleotide sequence ID" value="NZ_JABBNB010000008.1"/>
</dbReference>
<organism evidence="3 4">
    <name type="scientific">Gordonia asplenii</name>
    <dbReference type="NCBI Taxonomy" id="2725283"/>
    <lineage>
        <taxon>Bacteria</taxon>
        <taxon>Bacillati</taxon>
        <taxon>Actinomycetota</taxon>
        <taxon>Actinomycetes</taxon>
        <taxon>Mycobacteriales</taxon>
        <taxon>Gordoniaceae</taxon>
        <taxon>Gordonia</taxon>
    </lineage>
</organism>
<keyword evidence="4" id="KW-1185">Reference proteome</keyword>
<proteinExistence type="inferred from homology"/>
<dbReference type="Pfam" id="PF13561">
    <property type="entry name" value="adh_short_C2"/>
    <property type="match status" value="1"/>
</dbReference>
<protein>
    <submittedName>
        <fullName evidence="3">Coniferyl-alcohol dehydrogenase</fullName>
        <ecNumber evidence="3">1.1.1.194</ecNumber>
    </submittedName>
</protein>
<dbReference type="Gene3D" id="3.40.50.720">
    <property type="entry name" value="NAD(P)-binding Rossmann-like Domain"/>
    <property type="match status" value="1"/>
</dbReference>
<dbReference type="EMBL" id="JABBNB010000008">
    <property type="protein sequence ID" value="NMO01467.1"/>
    <property type="molecule type" value="Genomic_DNA"/>
</dbReference>
<name>A0A848KTZ3_9ACTN</name>
<dbReference type="Proteomes" id="UP000550729">
    <property type="component" value="Unassembled WGS sequence"/>
</dbReference>
<dbReference type="EC" id="1.1.1.194" evidence="3"/>
<dbReference type="NCBIfam" id="NF009092">
    <property type="entry name" value="PRK12428.1"/>
    <property type="match status" value="1"/>
</dbReference>
<dbReference type="AlphaFoldDB" id="A0A848KTZ3"/>
<evidence type="ECO:0000256" key="2">
    <source>
        <dbReference type="ARBA" id="ARBA00023002"/>
    </source>
</evidence>
<dbReference type="InterPro" id="IPR051122">
    <property type="entry name" value="SDR_DHRS6-like"/>
</dbReference>
<evidence type="ECO:0000313" key="4">
    <source>
        <dbReference type="Proteomes" id="UP000550729"/>
    </source>
</evidence>
<keyword evidence="2 3" id="KW-0560">Oxidoreductase</keyword>
<evidence type="ECO:0000256" key="1">
    <source>
        <dbReference type="ARBA" id="ARBA00006484"/>
    </source>
</evidence>
<dbReference type="SUPFAM" id="SSF51735">
    <property type="entry name" value="NAD(P)-binding Rossmann-fold domains"/>
    <property type="match status" value="1"/>
</dbReference>
<dbReference type="PANTHER" id="PTHR43477:SF1">
    <property type="entry name" value="DIHYDROANTICAPSIN 7-DEHYDROGENASE"/>
    <property type="match status" value="1"/>
</dbReference>
<evidence type="ECO:0000313" key="3">
    <source>
        <dbReference type="EMBL" id="NMO01467.1"/>
    </source>
</evidence>
<dbReference type="InterPro" id="IPR036291">
    <property type="entry name" value="NAD(P)-bd_dom_sf"/>
</dbReference>
<dbReference type="Pfam" id="PF00106">
    <property type="entry name" value="adh_short"/>
    <property type="match status" value="1"/>
</dbReference>
<dbReference type="PRINTS" id="PR00081">
    <property type="entry name" value="GDHRDH"/>
</dbReference>
<sequence length="263" mass="27322">MNDFNGKRYVVTGAASGIGQAVAELLLKAGAEVHSLDRNTPTAPVTRHIEVDLADPASIATALDTLGGGYDGLLNVAGVPGTAPSSTVFAVNTLAARTLAEAFLERLNTGGSVVIVSSTAGFGWPQRLPQIREFLATDTFEEGAQWFADHPQEGNTYNFSKECTTVFVHAMGLVFNELGLRINAVLPGPVDTPILEDFRETMGADTIDGLAGLLGRHATAGDIAEVVAFLASDAARWVNGEAINVDGGVSGAVLSGSVPVPEF</sequence>
<comment type="similarity">
    <text evidence="1">Belongs to the short-chain dehydrogenases/reductases (SDR) family.</text>
</comment>
<reference evidence="3 4" key="1">
    <citation type="submission" date="2020-04" db="EMBL/GenBank/DDBJ databases">
        <title>Gordonia sp. nov. TBRC 11910.</title>
        <authorList>
            <person name="Suriyachadkun C."/>
        </authorList>
    </citation>
    <scope>NUCLEOTIDE SEQUENCE [LARGE SCALE GENOMIC DNA]</scope>
    <source>
        <strain evidence="3 4">TBRC 11910</strain>
    </source>
</reference>